<dbReference type="InterPro" id="IPR003593">
    <property type="entry name" value="AAA+_ATPase"/>
</dbReference>
<evidence type="ECO:0000256" key="1">
    <source>
        <dbReference type="ARBA" id="ARBA00022741"/>
    </source>
</evidence>
<dbReference type="EMBL" id="FOFV01000024">
    <property type="protein sequence ID" value="SES36731.1"/>
    <property type="molecule type" value="Genomic_DNA"/>
</dbReference>
<dbReference type="STRING" id="65499.SAMN04488000_12457"/>
<evidence type="ECO:0000256" key="2">
    <source>
        <dbReference type="ARBA" id="ARBA00022840"/>
    </source>
</evidence>
<dbReference type="SUPFAM" id="SSF52540">
    <property type="entry name" value="P-loop containing nucleoside triphosphate hydrolases"/>
    <property type="match status" value="2"/>
</dbReference>
<dbReference type="PANTHER" id="PTHR24220">
    <property type="entry name" value="IMPORT ATP-BINDING PROTEIN"/>
    <property type="match status" value="1"/>
</dbReference>
<dbReference type="GO" id="GO:0016887">
    <property type="term" value="F:ATP hydrolysis activity"/>
    <property type="evidence" value="ECO:0007669"/>
    <property type="project" value="InterPro"/>
</dbReference>
<dbReference type="RefSeq" id="WP_089925906.1">
    <property type="nucleotide sequence ID" value="NZ_FOFV01000024.1"/>
</dbReference>
<protein>
    <submittedName>
        <fullName evidence="4">Peptide/nickel transport system ATP-binding protein</fullName>
    </submittedName>
</protein>
<dbReference type="GO" id="GO:0022857">
    <property type="term" value="F:transmembrane transporter activity"/>
    <property type="evidence" value="ECO:0007669"/>
    <property type="project" value="TreeGrafter"/>
</dbReference>
<name>A0A1H9WSF5_9PSEU</name>
<feature type="domain" description="ABC transporter" evidence="3">
    <location>
        <begin position="4"/>
        <end position="237"/>
    </location>
</feature>
<dbReference type="InterPro" id="IPR017871">
    <property type="entry name" value="ABC_transporter-like_CS"/>
</dbReference>
<keyword evidence="5" id="KW-1185">Reference proteome</keyword>
<dbReference type="OrthoDB" id="3169708at2"/>
<evidence type="ECO:0000313" key="4">
    <source>
        <dbReference type="EMBL" id="SES36731.1"/>
    </source>
</evidence>
<dbReference type="AlphaFoldDB" id="A0A1H9WSF5"/>
<dbReference type="PROSITE" id="PS50893">
    <property type="entry name" value="ABC_TRANSPORTER_2"/>
    <property type="match status" value="2"/>
</dbReference>
<dbReference type="InterPro" id="IPR015854">
    <property type="entry name" value="ABC_transpr_LolD-like"/>
</dbReference>
<dbReference type="InterPro" id="IPR003439">
    <property type="entry name" value="ABC_transporter-like_ATP-bd"/>
</dbReference>
<accession>A0A1H9WSF5</accession>
<dbReference type="GO" id="GO:0005524">
    <property type="term" value="F:ATP binding"/>
    <property type="evidence" value="ECO:0007669"/>
    <property type="project" value="UniProtKB-KW"/>
</dbReference>
<organism evidence="4 5">
    <name type="scientific">Lentzea albida</name>
    <dbReference type="NCBI Taxonomy" id="65499"/>
    <lineage>
        <taxon>Bacteria</taxon>
        <taxon>Bacillati</taxon>
        <taxon>Actinomycetota</taxon>
        <taxon>Actinomycetes</taxon>
        <taxon>Pseudonocardiales</taxon>
        <taxon>Pseudonocardiaceae</taxon>
        <taxon>Lentzea</taxon>
    </lineage>
</organism>
<gene>
    <name evidence="4" type="ORF">SAMN04488000_12457</name>
</gene>
<evidence type="ECO:0000313" key="5">
    <source>
        <dbReference type="Proteomes" id="UP000199503"/>
    </source>
</evidence>
<dbReference type="Gene3D" id="3.40.50.300">
    <property type="entry name" value="P-loop containing nucleotide triphosphate hydrolases"/>
    <property type="match status" value="2"/>
</dbReference>
<sequence length="459" mass="48710">MTDLTVRGLIVHDGRGRAVLSGIDLDVPAHSVVAVTGPSGSGKSTVLKAVLDVLPPGLRRTGGEVRWAGAPVAPGRAAVRWRRRCTGLLAQDPVSTLNPLWTVERLLSEVEGGADAARLHALDLDPAEVLQRRPHQLSGGQAQRVALARATAGDPALLLLDEPTSSLDADTTRLVADLVRRRREEGLGATLLISHDHEFVSALADHVVDLGSTGSGFTPPAAPPPEDDVVLHVDALGIAHPVPLLHDATFEVRRGELVVVVGPSGSGKTTLLRALAGLHEQYTGLVEVGGTALAPLPRRSREHLRAVQYLPQDPFAALNPAHRATSAVARAARVLLGLSRDRATSAALELLAAVRLDAATGHRRPRQLSGGQRQRVVLARALVAEPRLLLADEPTSALDDRTAEAVLGVLADHRARGLAVLAATHDPRLVRCADRVLRWRHDALSDETTRHPTRGGTTR</sequence>
<reference evidence="5" key="1">
    <citation type="submission" date="2016-10" db="EMBL/GenBank/DDBJ databases">
        <authorList>
            <person name="Varghese N."/>
            <person name="Submissions S."/>
        </authorList>
    </citation>
    <scope>NUCLEOTIDE SEQUENCE [LARGE SCALE GENOMIC DNA]</scope>
    <source>
        <strain evidence="5">DSM 44437</strain>
    </source>
</reference>
<dbReference type="PANTHER" id="PTHR24220:SF685">
    <property type="entry name" value="ABC TRANSPORTER RELATED"/>
    <property type="match status" value="1"/>
</dbReference>
<dbReference type="GO" id="GO:0005886">
    <property type="term" value="C:plasma membrane"/>
    <property type="evidence" value="ECO:0007669"/>
    <property type="project" value="TreeGrafter"/>
</dbReference>
<keyword evidence="2 4" id="KW-0067">ATP-binding</keyword>
<evidence type="ECO:0000259" key="3">
    <source>
        <dbReference type="PROSITE" id="PS50893"/>
    </source>
</evidence>
<feature type="domain" description="ABC transporter" evidence="3">
    <location>
        <begin position="230"/>
        <end position="457"/>
    </location>
</feature>
<dbReference type="CDD" id="cd03257">
    <property type="entry name" value="ABC_NikE_OppD_transporters"/>
    <property type="match status" value="1"/>
</dbReference>
<keyword evidence="1" id="KW-0547">Nucleotide-binding</keyword>
<dbReference type="InterPro" id="IPR027417">
    <property type="entry name" value="P-loop_NTPase"/>
</dbReference>
<dbReference type="Pfam" id="PF00005">
    <property type="entry name" value="ABC_tran"/>
    <property type="match status" value="2"/>
</dbReference>
<dbReference type="PROSITE" id="PS00211">
    <property type="entry name" value="ABC_TRANSPORTER_1"/>
    <property type="match status" value="2"/>
</dbReference>
<dbReference type="SMART" id="SM00382">
    <property type="entry name" value="AAA"/>
    <property type="match status" value="2"/>
</dbReference>
<proteinExistence type="predicted"/>
<dbReference type="Proteomes" id="UP000199503">
    <property type="component" value="Unassembled WGS sequence"/>
</dbReference>